<keyword evidence="7 8" id="KW-0503">Monooxygenase</keyword>
<dbReference type="GO" id="GO:0006707">
    <property type="term" value="P:cholesterol catabolic process"/>
    <property type="evidence" value="ECO:0007669"/>
    <property type="project" value="TreeGrafter"/>
</dbReference>
<dbReference type="PRINTS" id="PR00359">
    <property type="entry name" value="BP450"/>
</dbReference>
<gene>
    <name evidence="8" type="ORF">LAUMK136_02896</name>
</gene>
<keyword evidence="5 8" id="KW-0560">Oxidoreductase</keyword>
<organism evidence="8 9">
    <name type="scientific">Mycobacterium attenuatum</name>
    <dbReference type="NCBI Taxonomy" id="2341086"/>
    <lineage>
        <taxon>Bacteria</taxon>
        <taxon>Bacillati</taxon>
        <taxon>Actinomycetota</taxon>
        <taxon>Actinomycetes</taxon>
        <taxon>Mycobacteriales</taxon>
        <taxon>Mycobacteriaceae</taxon>
        <taxon>Mycobacterium</taxon>
    </lineage>
</organism>
<keyword evidence="6" id="KW-0408">Iron</keyword>
<evidence type="ECO:0000256" key="2">
    <source>
        <dbReference type="ARBA" id="ARBA00010617"/>
    </source>
</evidence>
<dbReference type="GO" id="GO:0036199">
    <property type="term" value="F:cholest-4-en-3-one 26-monooxygenase activity"/>
    <property type="evidence" value="ECO:0007669"/>
    <property type="project" value="TreeGrafter"/>
</dbReference>
<evidence type="ECO:0000256" key="4">
    <source>
        <dbReference type="ARBA" id="ARBA00022723"/>
    </source>
</evidence>
<keyword evidence="4" id="KW-0479">Metal-binding</keyword>
<dbReference type="FunFam" id="1.10.630.10:FF:000018">
    <property type="entry name" value="Cytochrome P450 monooxygenase"/>
    <property type="match status" value="1"/>
</dbReference>
<comment type="cofactor">
    <cofactor evidence="1">
        <name>heme</name>
        <dbReference type="ChEBI" id="CHEBI:30413"/>
    </cofactor>
</comment>
<evidence type="ECO:0000313" key="8">
    <source>
        <dbReference type="EMBL" id="VBA39255.1"/>
    </source>
</evidence>
<name>A0A498Q4H0_9MYCO</name>
<dbReference type="Proteomes" id="UP000273307">
    <property type="component" value="Unassembled WGS sequence"/>
</dbReference>
<dbReference type="Gene3D" id="1.10.630.10">
    <property type="entry name" value="Cytochrome P450"/>
    <property type="match status" value="1"/>
</dbReference>
<evidence type="ECO:0000256" key="6">
    <source>
        <dbReference type="ARBA" id="ARBA00023004"/>
    </source>
</evidence>
<dbReference type="RefSeq" id="WP_425294026.1">
    <property type="nucleotide sequence ID" value="NZ_UPHP01000067.1"/>
</dbReference>
<dbReference type="InterPro" id="IPR036396">
    <property type="entry name" value="Cyt_P450_sf"/>
</dbReference>
<comment type="similarity">
    <text evidence="2">Belongs to the cytochrome P450 family.</text>
</comment>
<dbReference type="InterPro" id="IPR002397">
    <property type="entry name" value="Cyt_P450_B"/>
</dbReference>
<dbReference type="Pfam" id="PF00067">
    <property type="entry name" value="p450"/>
    <property type="match status" value="1"/>
</dbReference>
<evidence type="ECO:0000256" key="7">
    <source>
        <dbReference type="ARBA" id="ARBA00023033"/>
    </source>
</evidence>
<protein>
    <submittedName>
        <fullName evidence="8">Steroid C26-monooxygenase</fullName>
        <ecNumber evidence="8">1.14.13.141</ecNumber>
    </submittedName>
</protein>
<dbReference type="GO" id="GO:0005506">
    <property type="term" value="F:iron ion binding"/>
    <property type="evidence" value="ECO:0007669"/>
    <property type="project" value="InterPro"/>
</dbReference>
<dbReference type="EC" id="1.14.13.141" evidence="8"/>
<dbReference type="GO" id="GO:0020037">
    <property type="term" value="F:heme binding"/>
    <property type="evidence" value="ECO:0007669"/>
    <property type="project" value="InterPro"/>
</dbReference>
<dbReference type="PANTHER" id="PTHR46696">
    <property type="entry name" value="P450, PUTATIVE (EUROFUNG)-RELATED"/>
    <property type="match status" value="1"/>
</dbReference>
<keyword evidence="9" id="KW-1185">Reference proteome</keyword>
<evidence type="ECO:0000256" key="3">
    <source>
        <dbReference type="ARBA" id="ARBA00022617"/>
    </source>
</evidence>
<dbReference type="CDD" id="cd11033">
    <property type="entry name" value="CYP142-like"/>
    <property type="match status" value="1"/>
</dbReference>
<dbReference type="AlphaFoldDB" id="A0A498Q4H0"/>
<reference evidence="8 9" key="1">
    <citation type="submission" date="2018-09" db="EMBL/GenBank/DDBJ databases">
        <authorList>
            <person name="Tagini F."/>
        </authorList>
    </citation>
    <scope>NUCLEOTIDE SEQUENCE [LARGE SCALE GENOMIC DNA]</scope>
    <source>
        <strain evidence="8 9">MK136</strain>
    </source>
</reference>
<proteinExistence type="inferred from homology"/>
<dbReference type="SUPFAM" id="SSF48264">
    <property type="entry name" value="Cytochrome P450"/>
    <property type="match status" value="1"/>
</dbReference>
<accession>A0A498Q4H0</accession>
<dbReference type="PANTHER" id="PTHR46696:SF4">
    <property type="entry name" value="BIOTIN BIOSYNTHESIS CYTOCHROME P450"/>
    <property type="match status" value="1"/>
</dbReference>
<dbReference type="InterPro" id="IPR001128">
    <property type="entry name" value="Cyt_P450"/>
</dbReference>
<keyword evidence="3" id="KW-0349">Heme</keyword>
<evidence type="ECO:0000313" key="9">
    <source>
        <dbReference type="Proteomes" id="UP000273307"/>
    </source>
</evidence>
<dbReference type="GO" id="GO:0008395">
    <property type="term" value="F:steroid hydroxylase activity"/>
    <property type="evidence" value="ECO:0007669"/>
    <property type="project" value="TreeGrafter"/>
</dbReference>
<sequence>MGSGRPLAEFVLREWAVSPAESAAKSVPNLPPGFDFTDPDIYAERLPVEELAEMRRCAPIWWNEQPIGCGGFDDGGYWVVTKHKDVKEISRRSDVFSSLDKTALPRYKDGTVGEQIERGKFVLLNMDDPQHTRLRKIISRGFTPAAVERLRDDLNERARHIVEAAAAQGSGDFVEQVSCELPLQAIAGLLGVPQEDRMKLFHWSNQMVGDQDPEFASNDAITASVELIMYAMQMAADRAKNPGPDIVTKLIEADIDGHHLSEDEFGFFVILLAVAGNETTRNSITQGMMAFTEFRDQWELYKRERPATTADEIVRWATPVTSFQRTALQDYELSGVSIKKGQRVVMFYRSANFDEEVFDDPFSFNILRSPNPHVGFGGTGAHYCIGANLARMTIDLMFNAIADAVPGLESTGKPERLRSGWLNGIKHWQVDYHSTAKAKCPVAH</sequence>
<dbReference type="EMBL" id="UPHP01000067">
    <property type="protein sequence ID" value="VBA39255.1"/>
    <property type="molecule type" value="Genomic_DNA"/>
</dbReference>
<evidence type="ECO:0000256" key="5">
    <source>
        <dbReference type="ARBA" id="ARBA00023002"/>
    </source>
</evidence>
<evidence type="ECO:0000256" key="1">
    <source>
        <dbReference type="ARBA" id="ARBA00001971"/>
    </source>
</evidence>